<evidence type="ECO:0000256" key="1">
    <source>
        <dbReference type="SAM" id="Phobius"/>
    </source>
</evidence>
<evidence type="ECO:0008006" key="4">
    <source>
        <dbReference type="Google" id="ProtNLM"/>
    </source>
</evidence>
<feature type="transmembrane region" description="Helical" evidence="1">
    <location>
        <begin position="38"/>
        <end position="60"/>
    </location>
</feature>
<gene>
    <name evidence="2" type="ORF">RM423_10385</name>
</gene>
<keyword evidence="3" id="KW-1185">Reference proteome</keyword>
<keyword evidence="1" id="KW-0812">Transmembrane</keyword>
<dbReference type="RefSeq" id="WP_311422957.1">
    <property type="nucleotide sequence ID" value="NZ_JAVREH010000010.1"/>
</dbReference>
<proteinExistence type="predicted"/>
<organism evidence="2 3">
    <name type="scientific">Jatrophihabitans lederbergiae</name>
    <dbReference type="NCBI Taxonomy" id="3075547"/>
    <lineage>
        <taxon>Bacteria</taxon>
        <taxon>Bacillati</taxon>
        <taxon>Actinomycetota</taxon>
        <taxon>Actinomycetes</taxon>
        <taxon>Jatrophihabitantales</taxon>
        <taxon>Jatrophihabitantaceae</taxon>
        <taxon>Jatrophihabitans</taxon>
    </lineage>
</organism>
<keyword evidence="1" id="KW-1133">Transmembrane helix</keyword>
<feature type="transmembrane region" description="Helical" evidence="1">
    <location>
        <begin position="143"/>
        <end position="160"/>
    </location>
</feature>
<reference evidence="3" key="1">
    <citation type="submission" date="2023-07" db="EMBL/GenBank/DDBJ databases">
        <title>30 novel species of actinomycetes from the DSMZ collection.</title>
        <authorList>
            <person name="Nouioui I."/>
        </authorList>
    </citation>
    <scope>NUCLEOTIDE SEQUENCE [LARGE SCALE GENOMIC DNA]</scope>
    <source>
        <strain evidence="3">DSM 44399</strain>
    </source>
</reference>
<dbReference type="Proteomes" id="UP001183176">
    <property type="component" value="Unassembled WGS sequence"/>
</dbReference>
<keyword evidence="1" id="KW-0472">Membrane</keyword>
<accession>A0ABU2JC14</accession>
<evidence type="ECO:0000313" key="2">
    <source>
        <dbReference type="EMBL" id="MDT0261803.1"/>
    </source>
</evidence>
<sequence length="169" mass="18066">MTTEQSTPEQSHERRSASYLAEASGDLVAMSFPGARRVAGWLFWVVFPALCLAALVLAVLNVAHHVGSKPDGIRGSFVVAARSCSQGICSFGGSFTSDDGRLKNLPLLGDPRWHSTEVHRVVFDPKSVEVTALPGHWDPTGSVIAGVGAATYLGLVGYFVRGTRRGRQD</sequence>
<name>A0ABU2JC14_9ACTN</name>
<dbReference type="EMBL" id="JAVREH010000010">
    <property type="protein sequence ID" value="MDT0261803.1"/>
    <property type="molecule type" value="Genomic_DNA"/>
</dbReference>
<evidence type="ECO:0000313" key="3">
    <source>
        <dbReference type="Proteomes" id="UP001183176"/>
    </source>
</evidence>
<comment type="caution">
    <text evidence="2">The sequence shown here is derived from an EMBL/GenBank/DDBJ whole genome shotgun (WGS) entry which is preliminary data.</text>
</comment>
<protein>
    <recommendedName>
        <fullName evidence="4">DUF3592 domain-containing protein</fullName>
    </recommendedName>
</protein>